<dbReference type="InterPro" id="IPR007227">
    <property type="entry name" value="Cell_shape_determining_MreD"/>
</dbReference>
<dbReference type="RefSeq" id="WP_221251821.1">
    <property type="nucleotide sequence ID" value="NZ_AP024355.1"/>
</dbReference>
<sequence length="178" mass="19847">MKRVTTYLLLALGLLVLQTSLFPRVLPFSLKPDLLLILVIYLGLKEEIPRGGCVALVLGCMQDVFAGTAVGLFGFVLLMTFLGVRALADRLNTESSLLLLFLTCCGTLFESGLLLFTMVLFAEPGPVWQVLLERLLPQVAINLAAALVMLRIALWIQRRRDAQVGDRVLQYLDNRYEH</sequence>
<dbReference type="Pfam" id="PF04093">
    <property type="entry name" value="MreD"/>
    <property type="match status" value="1"/>
</dbReference>
<reference evidence="9 10" key="1">
    <citation type="journal article" date="2016" name="C (Basel)">
        <title>Selective Growth of and Electricity Production by Marine Exoelectrogenic Bacteria in Self-Aggregated Hydrogel of Microbially Reduced Graphene Oxide.</title>
        <authorList>
            <person name="Yoshida N."/>
            <person name="Goto Y."/>
            <person name="Miyata Y."/>
        </authorList>
    </citation>
    <scope>NUCLEOTIDE SEQUENCE [LARGE SCALE GENOMIC DNA]</scope>
    <source>
        <strain evidence="9 10">NIT-T3</strain>
    </source>
</reference>
<evidence type="ECO:0008006" key="11">
    <source>
        <dbReference type="Google" id="ProtNLM"/>
    </source>
</evidence>
<reference evidence="9 10" key="2">
    <citation type="journal article" date="2021" name="Int. J. Syst. Evol. Microbiol.">
        <title>Isolation and Polyphasic Characterization of Desulfuromonas versatilis sp. Nov., an Electrogenic Bacteria Capable of Versatile Metabolism Isolated from a Graphene Oxide-Reducing Enrichment Culture.</title>
        <authorList>
            <person name="Xie L."/>
            <person name="Yoshida N."/>
            <person name="Ishii S."/>
            <person name="Meng L."/>
        </authorList>
    </citation>
    <scope>NUCLEOTIDE SEQUENCE [LARGE SCALE GENOMIC DNA]</scope>
    <source>
        <strain evidence="9 10">NIT-T3</strain>
    </source>
</reference>
<name>A0ABM8HR24_9BACT</name>
<comment type="similarity">
    <text evidence="2">Belongs to the MreD family.</text>
</comment>
<feature type="transmembrane region" description="Helical" evidence="8">
    <location>
        <begin position="96"/>
        <end position="122"/>
    </location>
</feature>
<dbReference type="Proteomes" id="UP001319827">
    <property type="component" value="Chromosome"/>
</dbReference>
<keyword evidence="7 8" id="KW-0472">Membrane</keyword>
<evidence type="ECO:0000313" key="9">
    <source>
        <dbReference type="EMBL" id="BCR04368.1"/>
    </source>
</evidence>
<keyword evidence="4 8" id="KW-0812">Transmembrane</keyword>
<evidence type="ECO:0000256" key="3">
    <source>
        <dbReference type="ARBA" id="ARBA00022475"/>
    </source>
</evidence>
<keyword evidence="5" id="KW-0133">Cell shape</keyword>
<dbReference type="EMBL" id="AP024355">
    <property type="protein sequence ID" value="BCR04368.1"/>
    <property type="molecule type" value="Genomic_DNA"/>
</dbReference>
<evidence type="ECO:0000256" key="7">
    <source>
        <dbReference type="ARBA" id="ARBA00023136"/>
    </source>
</evidence>
<comment type="subcellular location">
    <subcellularLocation>
        <location evidence="1">Cell membrane</location>
        <topology evidence="1">Multi-pass membrane protein</topology>
    </subcellularLocation>
</comment>
<gene>
    <name evidence="9" type="ORF">DESUT3_14370</name>
</gene>
<keyword evidence="10" id="KW-1185">Reference proteome</keyword>
<evidence type="ECO:0000256" key="5">
    <source>
        <dbReference type="ARBA" id="ARBA00022960"/>
    </source>
</evidence>
<evidence type="ECO:0000256" key="2">
    <source>
        <dbReference type="ARBA" id="ARBA00007776"/>
    </source>
</evidence>
<feature type="transmembrane region" description="Helical" evidence="8">
    <location>
        <begin position="134"/>
        <end position="154"/>
    </location>
</feature>
<protein>
    <recommendedName>
        <fullName evidence="11">Rod shape-determining protein MreD</fullName>
    </recommendedName>
</protein>
<evidence type="ECO:0000256" key="1">
    <source>
        <dbReference type="ARBA" id="ARBA00004651"/>
    </source>
</evidence>
<keyword evidence="6 8" id="KW-1133">Transmembrane helix</keyword>
<evidence type="ECO:0000256" key="6">
    <source>
        <dbReference type="ARBA" id="ARBA00022989"/>
    </source>
</evidence>
<evidence type="ECO:0000313" key="10">
    <source>
        <dbReference type="Proteomes" id="UP001319827"/>
    </source>
</evidence>
<feature type="transmembrane region" description="Helical" evidence="8">
    <location>
        <begin position="64"/>
        <end position="84"/>
    </location>
</feature>
<organism evidence="9 10">
    <name type="scientific">Desulfuromonas versatilis</name>
    <dbReference type="NCBI Taxonomy" id="2802975"/>
    <lineage>
        <taxon>Bacteria</taxon>
        <taxon>Pseudomonadati</taxon>
        <taxon>Thermodesulfobacteriota</taxon>
        <taxon>Desulfuromonadia</taxon>
        <taxon>Desulfuromonadales</taxon>
        <taxon>Desulfuromonadaceae</taxon>
        <taxon>Desulfuromonas</taxon>
    </lineage>
</organism>
<evidence type="ECO:0000256" key="8">
    <source>
        <dbReference type="SAM" id="Phobius"/>
    </source>
</evidence>
<proteinExistence type="inferred from homology"/>
<keyword evidence="3" id="KW-1003">Cell membrane</keyword>
<accession>A0ABM8HR24</accession>
<evidence type="ECO:0000256" key="4">
    <source>
        <dbReference type="ARBA" id="ARBA00022692"/>
    </source>
</evidence>